<gene>
    <name evidence="2" type="ORF">ACFPN2_25750</name>
</gene>
<dbReference type="InterPro" id="IPR029058">
    <property type="entry name" value="AB_hydrolase_fold"/>
</dbReference>
<feature type="domain" description="AB hydrolase-1" evidence="1">
    <location>
        <begin position="30"/>
        <end position="270"/>
    </location>
</feature>
<proteinExistence type="predicted"/>
<dbReference type="RefSeq" id="WP_380601971.1">
    <property type="nucleotide sequence ID" value="NZ_JBHSDU010000014.1"/>
</dbReference>
<evidence type="ECO:0000259" key="1">
    <source>
        <dbReference type="Pfam" id="PF12697"/>
    </source>
</evidence>
<evidence type="ECO:0000313" key="2">
    <source>
        <dbReference type="EMBL" id="MFC4312514.1"/>
    </source>
</evidence>
<organism evidence="2 3">
    <name type="scientific">Steroidobacter flavus</name>
    <dbReference type="NCBI Taxonomy" id="1842136"/>
    <lineage>
        <taxon>Bacteria</taxon>
        <taxon>Pseudomonadati</taxon>
        <taxon>Pseudomonadota</taxon>
        <taxon>Gammaproteobacteria</taxon>
        <taxon>Steroidobacterales</taxon>
        <taxon>Steroidobacteraceae</taxon>
        <taxon>Steroidobacter</taxon>
    </lineage>
</organism>
<dbReference type="PANTHER" id="PTHR43798:SF33">
    <property type="entry name" value="HYDROLASE, PUTATIVE (AFU_ORTHOLOGUE AFUA_2G14860)-RELATED"/>
    <property type="match status" value="1"/>
</dbReference>
<dbReference type="PRINTS" id="PR00111">
    <property type="entry name" value="ABHYDROLASE"/>
</dbReference>
<dbReference type="Gene3D" id="3.40.50.1820">
    <property type="entry name" value="alpha/beta hydrolase"/>
    <property type="match status" value="1"/>
</dbReference>
<dbReference type="GO" id="GO:0016787">
    <property type="term" value="F:hydrolase activity"/>
    <property type="evidence" value="ECO:0007669"/>
    <property type="project" value="UniProtKB-KW"/>
</dbReference>
<reference evidence="3" key="1">
    <citation type="journal article" date="2019" name="Int. J. Syst. Evol. Microbiol.">
        <title>The Global Catalogue of Microorganisms (GCM) 10K type strain sequencing project: providing services to taxonomists for standard genome sequencing and annotation.</title>
        <authorList>
            <consortium name="The Broad Institute Genomics Platform"/>
            <consortium name="The Broad Institute Genome Sequencing Center for Infectious Disease"/>
            <person name="Wu L."/>
            <person name="Ma J."/>
        </authorList>
    </citation>
    <scope>NUCLEOTIDE SEQUENCE [LARGE SCALE GENOMIC DNA]</scope>
    <source>
        <strain evidence="3">CGMCC 1.10759</strain>
    </source>
</reference>
<dbReference type="Proteomes" id="UP001595904">
    <property type="component" value="Unassembled WGS sequence"/>
</dbReference>
<accession>A0ABV8SY22</accession>
<keyword evidence="3" id="KW-1185">Reference proteome</keyword>
<keyword evidence="2" id="KW-0378">Hydrolase</keyword>
<dbReference type="EMBL" id="JBHSDU010000014">
    <property type="protein sequence ID" value="MFC4312514.1"/>
    <property type="molecule type" value="Genomic_DNA"/>
</dbReference>
<sequence>MQPGEFTYRSADGLDLFYREYRSATSGLDVLCLPGLTRNSADFSTLAATLSTRYRVIAPDLRGRGRSAWDPQWSNYQPMVYVHDILSLLDHLALPRVVVIGTSLGGVLAMVLAASRSDRIAGIVLNDVAPEVSLEGVARIAEYVGRAAPVANWDEAVRQSKANYGSALPGLSEQQWRDFAERSYRQQPDGTIIADYDPNIGTAIRATPPVTADLWPLFRTLASIPMLAFRGANSDIVAPAVFDRMLAEHPTLQRVVVPDRGHAPLLTEPECTLAIEQFLQSIDSASH</sequence>
<dbReference type="InterPro" id="IPR050266">
    <property type="entry name" value="AB_hydrolase_sf"/>
</dbReference>
<dbReference type="InterPro" id="IPR000073">
    <property type="entry name" value="AB_hydrolase_1"/>
</dbReference>
<dbReference type="Pfam" id="PF12697">
    <property type="entry name" value="Abhydrolase_6"/>
    <property type="match status" value="1"/>
</dbReference>
<evidence type="ECO:0000313" key="3">
    <source>
        <dbReference type="Proteomes" id="UP001595904"/>
    </source>
</evidence>
<dbReference type="SUPFAM" id="SSF53474">
    <property type="entry name" value="alpha/beta-Hydrolases"/>
    <property type="match status" value="1"/>
</dbReference>
<protein>
    <submittedName>
        <fullName evidence="2">Alpha/beta fold hydrolase</fullName>
    </submittedName>
</protein>
<comment type="caution">
    <text evidence="2">The sequence shown here is derived from an EMBL/GenBank/DDBJ whole genome shotgun (WGS) entry which is preliminary data.</text>
</comment>
<name>A0ABV8SY22_9GAMM</name>
<dbReference type="PANTHER" id="PTHR43798">
    <property type="entry name" value="MONOACYLGLYCEROL LIPASE"/>
    <property type="match status" value="1"/>
</dbReference>